<sequence length="152" mass="17198">MDTASSLIGLGLLLVFIGPILILIVQQNKQEKKTLNKLKTISRDNNLNPDTTELLENLILGLDLKARKLLIVNPGKNPEYNILNLKELKEIGLSTQKDKNPEGRLNYISLNLFGVKNKKLDEIVFYNEDDENSLNAEACLVLAKKWENLIRT</sequence>
<dbReference type="STRING" id="287099.SAMN05660413_01582"/>
<dbReference type="OrthoDB" id="1447714at2"/>
<reference evidence="2 3" key="1">
    <citation type="submission" date="2016-10" db="EMBL/GenBank/DDBJ databases">
        <authorList>
            <person name="de Groot N.N."/>
        </authorList>
    </citation>
    <scope>NUCLEOTIDE SEQUENCE [LARGE SCALE GENOMIC DNA]</scope>
    <source>
        <strain evidence="2 3">DSM 17794</strain>
    </source>
</reference>
<evidence type="ECO:0000313" key="2">
    <source>
        <dbReference type="EMBL" id="SFN55512.1"/>
    </source>
</evidence>
<accession>A0A1I4ZZ77</accession>
<dbReference type="Proteomes" id="UP000199153">
    <property type="component" value="Unassembled WGS sequence"/>
</dbReference>
<protein>
    <submittedName>
        <fullName evidence="2">Uncharacterized protein</fullName>
    </submittedName>
</protein>
<organism evidence="2 3">
    <name type="scientific">Salegentibacter flavus</name>
    <dbReference type="NCBI Taxonomy" id="287099"/>
    <lineage>
        <taxon>Bacteria</taxon>
        <taxon>Pseudomonadati</taxon>
        <taxon>Bacteroidota</taxon>
        <taxon>Flavobacteriia</taxon>
        <taxon>Flavobacteriales</taxon>
        <taxon>Flavobacteriaceae</taxon>
        <taxon>Salegentibacter</taxon>
    </lineage>
</organism>
<keyword evidence="1" id="KW-1133">Transmembrane helix</keyword>
<dbReference type="AlphaFoldDB" id="A0A1I4ZZ77"/>
<keyword evidence="1" id="KW-0472">Membrane</keyword>
<gene>
    <name evidence="2" type="ORF">SAMN05660413_01582</name>
</gene>
<feature type="transmembrane region" description="Helical" evidence="1">
    <location>
        <begin position="6"/>
        <end position="25"/>
    </location>
</feature>
<proteinExistence type="predicted"/>
<dbReference type="RefSeq" id="WP_093408032.1">
    <property type="nucleotide sequence ID" value="NZ_FOVL01000008.1"/>
</dbReference>
<keyword evidence="1" id="KW-0812">Transmembrane</keyword>
<dbReference type="EMBL" id="FOVL01000008">
    <property type="protein sequence ID" value="SFN55512.1"/>
    <property type="molecule type" value="Genomic_DNA"/>
</dbReference>
<name>A0A1I4ZZ77_9FLAO</name>
<evidence type="ECO:0000313" key="3">
    <source>
        <dbReference type="Proteomes" id="UP000199153"/>
    </source>
</evidence>
<keyword evidence="3" id="KW-1185">Reference proteome</keyword>
<evidence type="ECO:0000256" key="1">
    <source>
        <dbReference type="SAM" id="Phobius"/>
    </source>
</evidence>